<protein>
    <submittedName>
        <fullName evidence="3">Uncharacterized protein</fullName>
    </submittedName>
</protein>
<feature type="region of interest" description="Disordered" evidence="1">
    <location>
        <begin position="96"/>
        <end position="122"/>
    </location>
</feature>
<dbReference type="EMBL" id="WMBA01000028">
    <property type="protein sequence ID" value="MTD55975.1"/>
    <property type="molecule type" value="Genomic_DNA"/>
</dbReference>
<organism evidence="3 4">
    <name type="scientific">Amycolatopsis pithecellobii</name>
    <dbReference type="NCBI Taxonomy" id="664692"/>
    <lineage>
        <taxon>Bacteria</taxon>
        <taxon>Bacillati</taxon>
        <taxon>Actinomycetota</taxon>
        <taxon>Actinomycetes</taxon>
        <taxon>Pseudonocardiales</taxon>
        <taxon>Pseudonocardiaceae</taxon>
        <taxon>Amycolatopsis</taxon>
    </lineage>
</organism>
<gene>
    <name evidence="3" type="ORF">GKO32_18610</name>
</gene>
<dbReference type="OrthoDB" id="3629183at2"/>
<feature type="chain" id="PRO_5026985492" evidence="2">
    <location>
        <begin position="29"/>
        <end position="190"/>
    </location>
</feature>
<sequence>MKGKFARITAIAVAGSVLAMAGAGIASAEGKGTSSTEAVGQQVLQLRDQLTRAAYGADVAGTQRSLDRLDPVLGDLAAGQKYSIQADRQQQAADARSLASDSSRVLADPSQAPTARQLPVPVPDLPDLPPPLNIVTNLLKSLLTLVTTLLGGLLGGGVPSLPVPGLPVGGAPSLPTPGAPSLPVPGLPGV</sequence>
<proteinExistence type="predicted"/>
<keyword evidence="2" id="KW-0732">Signal</keyword>
<evidence type="ECO:0000313" key="4">
    <source>
        <dbReference type="Proteomes" id="UP000440096"/>
    </source>
</evidence>
<dbReference type="Proteomes" id="UP000440096">
    <property type="component" value="Unassembled WGS sequence"/>
</dbReference>
<evidence type="ECO:0000256" key="1">
    <source>
        <dbReference type="SAM" id="MobiDB-lite"/>
    </source>
</evidence>
<evidence type="ECO:0000313" key="3">
    <source>
        <dbReference type="EMBL" id="MTD55975.1"/>
    </source>
</evidence>
<dbReference type="RefSeq" id="WP_154758152.1">
    <property type="nucleotide sequence ID" value="NZ_WMBA01000028.1"/>
</dbReference>
<keyword evidence="4" id="KW-1185">Reference proteome</keyword>
<name>A0A6N7YSH7_9PSEU</name>
<comment type="caution">
    <text evidence="3">The sequence shown here is derived from an EMBL/GenBank/DDBJ whole genome shotgun (WGS) entry which is preliminary data.</text>
</comment>
<evidence type="ECO:0000256" key="2">
    <source>
        <dbReference type="SAM" id="SignalP"/>
    </source>
</evidence>
<dbReference type="AlphaFoldDB" id="A0A6N7YSH7"/>
<feature type="compositionally biased region" description="Low complexity" evidence="1">
    <location>
        <begin position="96"/>
        <end position="108"/>
    </location>
</feature>
<reference evidence="3 4" key="1">
    <citation type="submission" date="2019-11" db="EMBL/GenBank/DDBJ databases">
        <title>Draft genome of Amycolatopsis RM579.</title>
        <authorList>
            <person name="Duangmal K."/>
            <person name="Mingma R."/>
        </authorList>
    </citation>
    <scope>NUCLEOTIDE SEQUENCE [LARGE SCALE GENOMIC DNA]</scope>
    <source>
        <strain evidence="3 4">RM579</strain>
    </source>
</reference>
<feature type="signal peptide" evidence="2">
    <location>
        <begin position="1"/>
        <end position="28"/>
    </location>
</feature>
<accession>A0A6N7YSH7</accession>